<sequence length="211" mass="24083">MTSIPFYLESDVEALLLNIPYTRFMKSSGALRYWSSLCTDAKELASILRDYPRVRYAPLEPLYLCARAAASLDEHLVADLSTHWTWKGVVYAAFLCSLRPKIEYRKHLWDARERAPHNQWLVDLAICEIDKSPIGSYVQHQECLRELRAVVERIPAQRALLRPGPQQEELFLLRSSAESIAKAYRIGGVSAARAAIDSSPWKPFLRRPGLL</sequence>
<gene>
    <name evidence="1" type="ORF">GGD71_006476</name>
</gene>
<dbReference type="RefSeq" id="WP_184642388.1">
    <property type="nucleotide sequence ID" value="NZ_JACIFZ010000013.1"/>
</dbReference>
<dbReference type="AlphaFoldDB" id="A0A840FU20"/>
<protein>
    <submittedName>
        <fullName evidence="1">Uncharacterized protein</fullName>
    </submittedName>
</protein>
<evidence type="ECO:0000313" key="1">
    <source>
        <dbReference type="EMBL" id="MBB4225663.1"/>
    </source>
</evidence>
<evidence type="ECO:0000313" key="2">
    <source>
        <dbReference type="Proteomes" id="UP000524450"/>
    </source>
</evidence>
<accession>A0A840FU20</accession>
<dbReference type="EMBL" id="JACIFZ010000013">
    <property type="protein sequence ID" value="MBB4225663.1"/>
    <property type="molecule type" value="Genomic_DNA"/>
</dbReference>
<dbReference type="Proteomes" id="UP000524450">
    <property type="component" value="Unassembled WGS sequence"/>
</dbReference>
<name>A0A840FU20_9BURK</name>
<proteinExistence type="predicted"/>
<reference evidence="1 2" key="1">
    <citation type="submission" date="2020-08" db="EMBL/GenBank/DDBJ databases">
        <title>Genomic Encyclopedia of Type Strains, Phase IV (KMG-V): Genome sequencing to study the core and pangenomes of soil and plant-associated prokaryotes.</title>
        <authorList>
            <person name="Whitman W."/>
        </authorList>
    </citation>
    <scope>NUCLEOTIDE SEQUENCE [LARGE SCALE GENOMIC DNA]</scope>
    <source>
        <strain evidence="1 2">34/80</strain>
    </source>
</reference>
<comment type="caution">
    <text evidence="1">The sequence shown here is derived from an EMBL/GenBank/DDBJ whole genome shotgun (WGS) entry which is preliminary data.</text>
</comment>
<organism evidence="1 2">
    <name type="scientific">Variovorax guangxiensis</name>
    <dbReference type="NCBI Taxonomy" id="1775474"/>
    <lineage>
        <taxon>Bacteria</taxon>
        <taxon>Pseudomonadati</taxon>
        <taxon>Pseudomonadota</taxon>
        <taxon>Betaproteobacteria</taxon>
        <taxon>Burkholderiales</taxon>
        <taxon>Comamonadaceae</taxon>
        <taxon>Variovorax</taxon>
    </lineage>
</organism>